<evidence type="ECO:0000256" key="6">
    <source>
        <dbReference type="ARBA" id="ARBA00023136"/>
    </source>
</evidence>
<dbReference type="GO" id="GO:0016780">
    <property type="term" value="F:phosphotransferase activity, for other substituted phosphate groups"/>
    <property type="evidence" value="ECO:0007669"/>
    <property type="project" value="TreeGrafter"/>
</dbReference>
<reference evidence="11" key="1">
    <citation type="journal article" date="2008" name="J. Bacteriol.">
        <title>Genome sequence of the streptomycin-producing microorganism Streptomyces griseus IFO 13350.</title>
        <authorList>
            <person name="Ohnishi Y."/>
            <person name="Ishikawa J."/>
            <person name="Hara H."/>
            <person name="Suzuki H."/>
            <person name="Ikenoya M."/>
            <person name="Ikeda H."/>
            <person name="Yamashita A."/>
            <person name="Hattori M."/>
            <person name="Horinouchi S."/>
        </authorList>
    </citation>
    <scope>NUCLEOTIDE SEQUENCE [LARGE SCALE GENOMIC DNA]</scope>
    <source>
        <strain evidence="11">JCM 4626 / NBRC 13350</strain>
    </source>
</reference>
<keyword evidence="6 8" id="KW-0472">Membrane</keyword>
<feature type="transmembrane region" description="Helical" evidence="8">
    <location>
        <begin position="131"/>
        <end position="157"/>
    </location>
</feature>
<dbReference type="HOGENOM" id="CLU_024920_0_1_11"/>
<comment type="subcellular location">
    <subcellularLocation>
        <location evidence="1">Membrane</location>
        <topology evidence="1">Multi-pass membrane protein</topology>
    </subcellularLocation>
</comment>
<keyword evidence="3 10" id="KW-0808">Transferase</keyword>
<sequence>MTMESTPVPGAGRATAVQAHTVHPPRRGGGGARAQPGERGASRYGRLAPLLCADALAPAVTFTLVVPAPWPWPLVAVQAVAQVLIFARRRLYGMRLSPSALSELPALLGLTLLQWYVTMEVLALWAPQQAIGWAVLAYGAATQTVLTCAGRAAVYAARRRAAVRRPLSTLVVGQGPSARQVTAALYDHPAYGLRPVGLVAPAASGDEKQPTGSDSAPLPVLASAQEVGRAVVQNSVRHAVFTAPPEATPDGPALFTLLTGHGCRVWLVTGPGAVAGVPADGRPDQLWGFTVRPLHDGTNRPVGHRAKRAMDAALAAVGLLLAAPVMAACALAVRLSDGPGVIFRQERVGRHGRPFVLLKFRTLRPADVQESATRWNVASDGRMSRVGRALRRTSLDELPQLWNVLRGDMSMVGPRPERPFFVAQFSRVHPGYQARHRMPVGITGLAQVNGLRGDTSIEERARFDNHYIETWSLWQDACVLARTAGSLFRLGGS</sequence>
<dbReference type="PATRIC" id="fig|455632.4.peg.500"/>
<dbReference type="PANTHER" id="PTHR30576:SF0">
    <property type="entry name" value="UNDECAPRENYL-PHOSPHATE N-ACETYLGALACTOSAMINYL 1-PHOSPHATE TRANSFERASE-RELATED"/>
    <property type="match status" value="1"/>
</dbReference>
<dbReference type="RefSeq" id="WP_012377854.1">
    <property type="nucleotide sequence ID" value="NC_010572.1"/>
</dbReference>
<keyword evidence="5 8" id="KW-1133">Transmembrane helix</keyword>
<evidence type="ECO:0000256" key="7">
    <source>
        <dbReference type="SAM" id="MobiDB-lite"/>
    </source>
</evidence>
<dbReference type="eggNOG" id="COG2148">
    <property type="taxonomic scope" value="Bacteria"/>
</dbReference>
<dbReference type="GO" id="GO:0016020">
    <property type="term" value="C:membrane"/>
    <property type="evidence" value="ECO:0007669"/>
    <property type="project" value="UniProtKB-SubCell"/>
</dbReference>
<dbReference type="PANTHER" id="PTHR30576">
    <property type="entry name" value="COLANIC BIOSYNTHESIS UDP-GLUCOSE LIPID CARRIER TRANSFERASE"/>
    <property type="match status" value="1"/>
</dbReference>
<evidence type="ECO:0000256" key="2">
    <source>
        <dbReference type="ARBA" id="ARBA00006464"/>
    </source>
</evidence>
<evidence type="ECO:0000256" key="8">
    <source>
        <dbReference type="SAM" id="Phobius"/>
    </source>
</evidence>
<evidence type="ECO:0000313" key="10">
    <source>
        <dbReference type="EMBL" id="BAG17348.1"/>
    </source>
</evidence>
<organism evidence="10 11">
    <name type="scientific">Streptomyces griseus subsp. griseus (strain JCM 4626 / CBS 651.72 / NBRC 13350 / KCC S-0626 / ISP 5235)</name>
    <dbReference type="NCBI Taxonomy" id="455632"/>
    <lineage>
        <taxon>Bacteria</taxon>
        <taxon>Bacillati</taxon>
        <taxon>Actinomycetota</taxon>
        <taxon>Actinomycetes</taxon>
        <taxon>Kitasatosporales</taxon>
        <taxon>Streptomycetaceae</taxon>
        <taxon>Streptomyces</taxon>
    </lineage>
</organism>
<evidence type="ECO:0000256" key="1">
    <source>
        <dbReference type="ARBA" id="ARBA00004141"/>
    </source>
</evidence>
<dbReference type="KEGG" id="sgr:SGR_519"/>
<evidence type="ECO:0000256" key="4">
    <source>
        <dbReference type="ARBA" id="ARBA00022692"/>
    </source>
</evidence>
<evidence type="ECO:0000259" key="9">
    <source>
        <dbReference type="Pfam" id="PF02397"/>
    </source>
</evidence>
<dbReference type="Pfam" id="PF02397">
    <property type="entry name" value="Bac_transf"/>
    <property type="match status" value="1"/>
</dbReference>
<feature type="region of interest" description="Disordered" evidence="7">
    <location>
        <begin position="1"/>
        <end position="39"/>
    </location>
</feature>
<comment type="similarity">
    <text evidence="2">Belongs to the bacterial sugar transferase family.</text>
</comment>
<accession>B1VQP7</accession>
<evidence type="ECO:0000256" key="3">
    <source>
        <dbReference type="ARBA" id="ARBA00022679"/>
    </source>
</evidence>
<gene>
    <name evidence="10" type="ordered locus">SGR_519</name>
</gene>
<dbReference type="AlphaFoldDB" id="B1VQP7"/>
<dbReference type="NCBIfam" id="TIGR03025">
    <property type="entry name" value="EPS_sugtrans"/>
    <property type="match status" value="1"/>
</dbReference>
<feature type="transmembrane region" description="Helical" evidence="8">
    <location>
        <begin position="104"/>
        <end position="125"/>
    </location>
</feature>
<feature type="transmembrane region" description="Helical" evidence="8">
    <location>
        <begin position="312"/>
        <end position="333"/>
    </location>
</feature>
<dbReference type="InterPro" id="IPR017475">
    <property type="entry name" value="EPS_sugar_tfrase"/>
</dbReference>
<evidence type="ECO:0000313" key="11">
    <source>
        <dbReference type="Proteomes" id="UP000001685"/>
    </source>
</evidence>
<dbReference type="EMBL" id="AP009493">
    <property type="protein sequence ID" value="BAG17348.1"/>
    <property type="molecule type" value="Genomic_DNA"/>
</dbReference>
<protein>
    <submittedName>
        <fullName evidence="10">Sugar transferase</fullName>
    </submittedName>
</protein>
<proteinExistence type="inferred from homology"/>
<feature type="domain" description="Bacterial sugar transferase" evidence="9">
    <location>
        <begin position="307"/>
        <end position="488"/>
    </location>
</feature>
<keyword evidence="4 8" id="KW-0812">Transmembrane</keyword>
<dbReference type="InterPro" id="IPR003362">
    <property type="entry name" value="Bact_transf"/>
</dbReference>
<name>B1VQP7_STRGG</name>
<evidence type="ECO:0000256" key="5">
    <source>
        <dbReference type="ARBA" id="ARBA00022989"/>
    </source>
</evidence>
<dbReference type="Proteomes" id="UP000001685">
    <property type="component" value="Chromosome"/>
</dbReference>